<accession>A0A4V6N752</accession>
<dbReference type="AlphaFoldDB" id="A0A4V6N752"/>
<dbReference type="PANTHER" id="PTHR42760:SF121">
    <property type="entry name" value="3-OXOACYL-(ACYL-CARRIER-PROTEIN) REDUCTASE"/>
    <property type="match status" value="1"/>
</dbReference>
<dbReference type="InterPro" id="IPR020904">
    <property type="entry name" value="Sc_DH/Rdtase_CS"/>
</dbReference>
<comment type="caution">
    <text evidence="4">The sequence shown here is derived from an EMBL/GenBank/DDBJ whole genome shotgun (WGS) entry which is preliminary data.</text>
</comment>
<dbReference type="PROSITE" id="PS00061">
    <property type="entry name" value="ADH_SHORT"/>
    <property type="match status" value="1"/>
</dbReference>
<dbReference type="PRINTS" id="PR00081">
    <property type="entry name" value="GDHRDH"/>
</dbReference>
<sequence length="264" mass="27570">MADIGDYTPKVAAITGASQGIGKAIALRLADDGFDIALSDLGIKQDQLNVVAEEIKAKGRKVVVVATDVTKEEDIVTLVEKTASELGGLDVMVANAGIAAQSSFLEMSAEVYDSVMNVNARGTMLCYKHAARQMVKQNRGGRIIGASSVMGQLGTSNVLSAYVASKFAIRGLTQALSFELASRKITVNAYSPGCIITDMTTTPYDATTGDGLPGSFIKHICGLPPTAKDAGPEVVASLVSYICKPEAYFITGQSLSVCGGSRFS</sequence>
<dbReference type="PANTHER" id="PTHR42760">
    <property type="entry name" value="SHORT-CHAIN DEHYDROGENASES/REDUCTASES FAMILY MEMBER"/>
    <property type="match status" value="1"/>
</dbReference>
<evidence type="ECO:0008006" key="6">
    <source>
        <dbReference type="Google" id="ProtNLM"/>
    </source>
</evidence>
<reference evidence="4 5" key="1">
    <citation type="submission" date="2018-11" db="EMBL/GenBank/DDBJ databases">
        <title>Genome assembly of Steccherinum ochraceum LE-BIN_3174, the white-rot fungus of the Steccherinaceae family (The Residual Polyporoid clade, Polyporales, Basidiomycota).</title>
        <authorList>
            <person name="Fedorova T.V."/>
            <person name="Glazunova O.A."/>
            <person name="Landesman E.O."/>
            <person name="Moiseenko K.V."/>
            <person name="Psurtseva N.V."/>
            <person name="Savinova O.S."/>
            <person name="Shakhova N.V."/>
            <person name="Tyazhelova T.V."/>
            <person name="Vasina D.V."/>
        </authorList>
    </citation>
    <scope>NUCLEOTIDE SEQUENCE [LARGE SCALE GENOMIC DNA]</scope>
    <source>
        <strain evidence="4 5">LE-BIN_3174</strain>
    </source>
</reference>
<proteinExistence type="inferred from homology"/>
<dbReference type="GO" id="GO:0016616">
    <property type="term" value="F:oxidoreductase activity, acting on the CH-OH group of donors, NAD or NADP as acceptor"/>
    <property type="evidence" value="ECO:0007669"/>
    <property type="project" value="TreeGrafter"/>
</dbReference>
<dbReference type="GO" id="GO:0048038">
    <property type="term" value="F:quinone binding"/>
    <property type="evidence" value="ECO:0007669"/>
    <property type="project" value="TreeGrafter"/>
</dbReference>
<gene>
    <name evidence="4" type="ORF">EIP91_002839</name>
</gene>
<dbReference type="InterPro" id="IPR002347">
    <property type="entry name" value="SDR_fam"/>
</dbReference>
<dbReference type="FunFam" id="3.40.50.720:FF:000084">
    <property type="entry name" value="Short-chain dehydrogenase reductase"/>
    <property type="match status" value="1"/>
</dbReference>
<keyword evidence="2" id="KW-0521">NADP</keyword>
<dbReference type="GO" id="GO:0006633">
    <property type="term" value="P:fatty acid biosynthetic process"/>
    <property type="evidence" value="ECO:0007669"/>
    <property type="project" value="TreeGrafter"/>
</dbReference>
<evidence type="ECO:0000313" key="5">
    <source>
        <dbReference type="Proteomes" id="UP000292702"/>
    </source>
</evidence>
<dbReference type="InterPro" id="IPR036291">
    <property type="entry name" value="NAD(P)-bd_dom_sf"/>
</dbReference>
<dbReference type="STRING" id="92696.A0A4V6N752"/>
<evidence type="ECO:0000256" key="3">
    <source>
        <dbReference type="RuleBase" id="RU000363"/>
    </source>
</evidence>
<keyword evidence="5" id="KW-1185">Reference proteome</keyword>
<dbReference type="OrthoDB" id="498125at2759"/>
<evidence type="ECO:0000313" key="4">
    <source>
        <dbReference type="EMBL" id="TCD65277.1"/>
    </source>
</evidence>
<organism evidence="4 5">
    <name type="scientific">Steccherinum ochraceum</name>
    <dbReference type="NCBI Taxonomy" id="92696"/>
    <lineage>
        <taxon>Eukaryota</taxon>
        <taxon>Fungi</taxon>
        <taxon>Dikarya</taxon>
        <taxon>Basidiomycota</taxon>
        <taxon>Agaricomycotina</taxon>
        <taxon>Agaricomycetes</taxon>
        <taxon>Polyporales</taxon>
        <taxon>Steccherinaceae</taxon>
        <taxon>Steccherinum</taxon>
    </lineage>
</organism>
<name>A0A4V6N752_9APHY</name>
<dbReference type="Proteomes" id="UP000292702">
    <property type="component" value="Unassembled WGS sequence"/>
</dbReference>
<dbReference type="PRINTS" id="PR00080">
    <property type="entry name" value="SDRFAMILY"/>
</dbReference>
<dbReference type="SUPFAM" id="SSF51735">
    <property type="entry name" value="NAD(P)-binding Rossmann-fold domains"/>
    <property type="match status" value="1"/>
</dbReference>
<evidence type="ECO:0000256" key="2">
    <source>
        <dbReference type="ARBA" id="ARBA00022857"/>
    </source>
</evidence>
<dbReference type="Pfam" id="PF00106">
    <property type="entry name" value="adh_short"/>
    <property type="match status" value="1"/>
</dbReference>
<dbReference type="EMBL" id="RWJN01000189">
    <property type="protein sequence ID" value="TCD65277.1"/>
    <property type="molecule type" value="Genomic_DNA"/>
</dbReference>
<protein>
    <recommendedName>
        <fullName evidence="6">NAD(P)-binding protein</fullName>
    </recommendedName>
</protein>
<comment type="similarity">
    <text evidence="1 3">Belongs to the short-chain dehydrogenases/reductases (SDR) family.</text>
</comment>
<evidence type="ECO:0000256" key="1">
    <source>
        <dbReference type="ARBA" id="ARBA00006484"/>
    </source>
</evidence>
<dbReference type="Gene3D" id="3.40.50.720">
    <property type="entry name" value="NAD(P)-binding Rossmann-like Domain"/>
    <property type="match status" value="1"/>
</dbReference>